<dbReference type="PANTHER" id="PTHR48079">
    <property type="entry name" value="PROTEIN YEEZ"/>
    <property type="match status" value="1"/>
</dbReference>
<dbReference type="SUPFAM" id="SSF51735">
    <property type="entry name" value="NAD(P)-binding Rossmann-fold domains"/>
    <property type="match status" value="1"/>
</dbReference>
<dbReference type="InterPro" id="IPR051783">
    <property type="entry name" value="NAD(P)-dependent_oxidoreduct"/>
</dbReference>
<dbReference type="InterPro" id="IPR006115">
    <property type="entry name" value="6PGDH_NADP-bd"/>
</dbReference>
<dbReference type="OrthoDB" id="751203at2"/>
<dbReference type="Pfam" id="PF03446">
    <property type="entry name" value="NAD_binding_2"/>
    <property type="match status" value="1"/>
</dbReference>
<dbReference type="Gene3D" id="3.40.50.720">
    <property type="entry name" value="NAD(P)-binding Rossmann-like Domain"/>
    <property type="match status" value="1"/>
</dbReference>
<dbReference type="GO" id="GO:0050661">
    <property type="term" value="F:NADP binding"/>
    <property type="evidence" value="ECO:0007669"/>
    <property type="project" value="InterPro"/>
</dbReference>
<dbReference type="PANTHER" id="PTHR48079:SF6">
    <property type="entry name" value="NAD(P)-BINDING DOMAIN-CONTAINING PROTEIN-RELATED"/>
    <property type="match status" value="1"/>
</dbReference>
<dbReference type="AlphaFoldDB" id="A0A495ECE2"/>
<dbReference type="GO" id="GO:0005737">
    <property type="term" value="C:cytoplasm"/>
    <property type="evidence" value="ECO:0007669"/>
    <property type="project" value="TreeGrafter"/>
</dbReference>
<evidence type="ECO:0000313" key="3">
    <source>
        <dbReference type="Proteomes" id="UP000269412"/>
    </source>
</evidence>
<dbReference type="GO" id="GO:0004029">
    <property type="term" value="F:aldehyde dehydrogenase (NAD+) activity"/>
    <property type="evidence" value="ECO:0007669"/>
    <property type="project" value="TreeGrafter"/>
</dbReference>
<dbReference type="EMBL" id="RBIQ01000007">
    <property type="protein sequence ID" value="RKR14542.1"/>
    <property type="molecule type" value="Genomic_DNA"/>
</dbReference>
<protein>
    <submittedName>
        <fullName evidence="2">Nucleoside-diphosphate-sugar epimerase</fullName>
    </submittedName>
</protein>
<comment type="caution">
    <text evidence="2">The sequence shown here is derived from an EMBL/GenBank/DDBJ whole genome shotgun (WGS) entry which is preliminary data.</text>
</comment>
<sequence length="268" mass="30169">MKNIGILGCGWLGYPLAKELLKNAYTIYGSTTTHSKVEKLKNDGIKASKIIFFENKIEGDISTFLKPLDIVIINTPPRLRGKNKENFVKKMTLLHREIKKVKCSKIIFISSTAVYGNVSGTVTEESPTQANTESGKQLLVCENLFLDDPELQTTIIRFGGLIGPDRHPVTMLSGKENLTNGNAPVNLIHLQDCISIIKTTINKGWWNTIMNAVHPLHPTKKEYYTQEALLRGIKPPNYITSNEVNNKKVDSTWLINVKKYHFHTSIYS</sequence>
<keyword evidence="3" id="KW-1185">Reference proteome</keyword>
<evidence type="ECO:0000259" key="1">
    <source>
        <dbReference type="Pfam" id="PF03446"/>
    </source>
</evidence>
<dbReference type="RefSeq" id="WP_121063849.1">
    <property type="nucleotide sequence ID" value="NZ_RBIQ01000007.1"/>
</dbReference>
<gene>
    <name evidence="2" type="ORF">CLV91_0619</name>
</gene>
<organism evidence="2 3">
    <name type="scientific">Maribacter vaceletii</name>
    <dbReference type="NCBI Taxonomy" id="1206816"/>
    <lineage>
        <taxon>Bacteria</taxon>
        <taxon>Pseudomonadati</taxon>
        <taxon>Bacteroidota</taxon>
        <taxon>Flavobacteriia</taxon>
        <taxon>Flavobacteriales</taxon>
        <taxon>Flavobacteriaceae</taxon>
        <taxon>Maribacter</taxon>
    </lineage>
</organism>
<reference evidence="2 3" key="1">
    <citation type="submission" date="2018-10" db="EMBL/GenBank/DDBJ databases">
        <title>Genomic Encyclopedia of Archaeal and Bacterial Type Strains, Phase II (KMG-II): from individual species to whole genera.</title>
        <authorList>
            <person name="Goeker M."/>
        </authorList>
    </citation>
    <scope>NUCLEOTIDE SEQUENCE [LARGE SCALE GENOMIC DNA]</scope>
    <source>
        <strain evidence="2 3">DSM 25230</strain>
    </source>
</reference>
<proteinExistence type="predicted"/>
<accession>A0A495ECE2</accession>
<feature type="domain" description="6-phosphogluconate dehydrogenase NADP-binding" evidence="1">
    <location>
        <begin position="3"/>
        <end position="71"/>
    </location>
</feature>
<dbReference type="Proteomes" id="UP000269412">
    <property type="component" value="Unassembled WGS sequence"/>
</dbReference>
<evidence type="ECO:0000313" key="2">
    <source>
        <dbReference type="EMBL" id="RKR14542.1"/>
    </source>
</evidence>
<name>A0A495ECE2_9FLAO</name>
<dbReference type="InterPro" id="IPR036291">
    <property type="entry name" value="NAD(P)-bd_dom_sf"/>
</dbReference>